<accession>A0A0K0DW22</accession>
<evidence type="ECO:0000313" key="1">
    <source>
        <dbReference type="Proteomes" id="UP000035681"/>
    </source>
</evidence>
<dbReference type="Proteomes" id="UP000035681">
    <property type="component" value="Unplaced"/>
</dbReference>
<dbReference type="AlphaFoldDB" id="A0A0K0DW22"/>
<evidence type="ECO:0000313" key="2">
    <source>
        <dbReference type="WBParaSite" id="SSTP_0000143800.1"/>
    </source>
</evidence>
<dbReference type="Pfam" id="PF09776">
    <property type="entry name" value="Mitoc_L55"/>
    <property type="match status" value="1"/>
</dbReference>
<dbReference type="GO" id="GO:0003735">
    <property type="term" value="F:structural constituent of ribosome"/>
    <property type="evidence" value="ECO:0007669"/>
    <property type="project" value="InterPro"/>
</dbReference>
<dbReference type="STRING" id="6248.A0A0K0DW22"/>
<dbReference type="PANTHER" id="PTHR34095">
    <property type="entry name" value="39S RIBOSOMAL PROTEIN L55, MITOCHONDRIAL"/>
    <property type="match status" value="1"/>
</dbReference>
<organism evidence="2">
    <name type="scientific">Strongyloides stercoralis</name>
    <name type="common">Threadworm</name>
    <dbReference type="NCBI Taxonomy" id="6248"/>
    <lineage>
        <taxon>Eukaryota</taxon>
        <taxon>Metazoa</taxon>
        <taxon>Ecdysozoa</taxon>
        <taxon>Nematoda</taxon>
        <taxon>Chromadorea</taxon>
        <taxon>Rhabditida</taxon>
        <taxon>Tylenchina</taxon>
        <taxon>Panagrolaimomorpha</taxon>
        <taxon>Strongyloidoidea</taxon>
        <taxon>Strongyloididae</taxon>
        <taxon>Strongyloides</taxon>
    </lineage>
</organism>
<sequence length="104" mass="12157">MILKSFFSTSTVFQNCYRASIASIRRPTYIKNYVVEILRADGSIVFGRASEPFHLIQLPLDIKTLNEEERREKLAARKTKAKEIKQEIIDDSFDLGNYEKLWKN</sequence>
<dbReference type="GO" id="GO:0006412">
    <property type="term" value="P:translation"/>
    <property type="evidence" value="ECO:0007669"/>
    <property type="project" value="TreeGrafter"/>
</dbReference>
<dbReference type="InterPro" id="IPR044884">
    <property type="entry name" value="Ribosomal_mL55_sf"/>
</dbReference>
<evidence type="ECO:0000313" key="3">
    <source>
        <dbReference type="WBParaSite" id="TCONS_00006116.p1"/>
    </source>
</evidence>
<reference evidence="2" key="1">
    <citation type="submission" date="2015-08" db="UniProtKB">
        <authorList>
            <consortium name="WormBaseParasite"/>
        </authorList>
    </citation>
    <scope>IDENTIFICATION</scope>
</reference>
<dbReference type="Gene3D" id="6.20.130.20">
    <property type="entry name" value="Mitochondrial ribosomal protein L55"/>
    <property type="match status" value="1"/>
</dbReference>
<dbReference type="InterPro" id="IPR018615">
    <property type="entry name" value="Ribosomal_mL55"/>
</dbReference>
<dbReference type="WBParaSite" id="SSTP_0000143800.1">
    <property type="protein sequence ID" value="SSTP_0000143800.1"/>
    <property type="gene ID" value="SSTP_0000143800"/>
</dbReference>
<dbReference type="PANTHER" id="PTHR34095:SF1">
    <property type="entry name" value="LARGE RIBOSOMAL SUBUNIT PROTEIN ML55"/>
    <property type="match status" value="1"/>
</dbReference>
<keyword evidence="1" id="KW-1185">Reference proteome</keyword>
<protein>
    <submittedName>
        <fullName evidence="2 3">39S ribosomal protein L55, mitochondrial</fullName>
    </submittedName>
</protein>
<name>A0A0K0DW22_STRER</name>
<dbReference type="GO" id="GO:0005762">
    <property type="term" value="C:mitochondrial large ribosomal subunit"/>
    <property type="evidence" value="ECO:0007669"/>
    <property type="project" value="InterPro"/>
</dbReference>
<dbReference type="WBParaSite" id="TCONS_00006116.p1">
    <property type="protein sequence ID" value="TCONS_00006116.p1"/>
    <property type="gene ID" value="XLOC_004295"/>
</dbReference>
<proteinExistence type="predicted"/>